<dbReference type="PROSITE" id="PS00061">
    <property type="entry name" value="ADH_SHORT"/>
    <property type="match status" value="1"/>
</dbReference>
<dbReference type="GO" id="GO:0016491">
    <property type="term" value="F:oxidoreductase activity"/>
    <property type="evidence" value="ECO:0007669"/>
    <property type="project" value="UniProtKB-KW"/>
</dbReference>
<evidence type="ECO:0000256" key="2">
    <source>
        <dbReference type="ARBA" id="ARBA00023002"/>
    </source>
</evidence>
<dbReference type="Gene3D" id="3.40.50.720">
    <property type="entry name" value="NAD(P)-binding Rossmann-like Domain"/>
    <property type="match status" value="1"/>
</dbReference>
<comment type="similarity">
    <text evidence="1 3">Belongs to the short-chain dehydrogenases/reductases (SDR) family.</text>
</comment>
<organism evidence="4 5">
    <name type="scientific">Paraglaciecola chathamensis</name>
    <dbReference type="NCBI Taxonomy" id="368405"/>
    <lineage>
        <taxon>Bacteria</taxon>
        <taxon>Pseudomonadati</taxon>
        <taxon>Pseudomonadota</taxon>
        <taxon>Gammaproteobacteria</taxon>
        <taxon>Alteromonadales</taxon>
        <taxon>Alteromonadaceae</taxon>
        <taxon>Paraglaciecola</taxon>
    </lineage>
</organism>
<comment type="caution">
    <text evidence="4">The sequence shown here is derived from an EMBL/GenBank/DDBJ whole genome shotgun (WGS) entry which is preliminary data.</text>
</comment>
<dbReference type="Pfam" id="PF00106">
    <property type="entry name" value="adh_short"/>
    <property type="match status" value="1"/>
</dbReference>
<dbReference type="InterPro" id="IPR020904">
    <property type="entry name" value="Sc_DH/Rdtase_CS"/>
</dbReference>
<sequence length="258" mass="27091">MNLQDKVVVITGGASGLGKATAEYLVAEKGAKVALFDLNEDAGNATVAELGEDKAIFCQTDVTSEESIDAAIAAVMDKFGAIHGDVNAAGIPLPCKILDKEGIASSLKKYATVINVNLCGVFNVMAKCAEQMAKNEPDEKGERGVIINISSGAAFEGQIGQSAYSGSKAGVNGMNIPAARELARYGIRVNSIAPGLFGTPMVKSLGEKVVNSLVEMCEAPKRMGEMEEFAHTCSFLFENGYMNGRIVRLDGATVMQAK</sequence>
<dbReference type="PANTHER" id="PTHR43658">
    <property type="entry name" value="SHORT-CHAIN DEHYDROGENASE/REDUCTASE"/>
    <property type="match status" value="1"/>
</dbReference>
<dbReference type="InterPro" id="IPR036291">
    <property type="entry name" value="NAD(P)-bd_dom_sf"/>
</dbReference>
<proteinExistence type="inferred from homology"/>
<dbReference type="InterPro" id="IPR002347">
    <property type="entry name" value="SDR_fam"/>
</dbReference>
<dbReference type="AlphaFoldDB" id="A0A8H9IL93"/>
<dbReference type="PRINTS" id="PR00080">
    <property type="entry name" value="SDRFAMILY"/>
</dbReference>
<evidence type="ECO:0000313" key="4">
    <source>
        <dbReference type="EMBL" id="GGZ84581.1"/>
    </source>
</evidence>
<dbReference type="PRINTS" id="PR00081">
    <property type="entry name" value="GDHRDH"/>
</dbReference>
<evidence type="ECO:0000313" key="5">
    <source>
        <dbReference type="Proteomes" id="UP000622604"/>
    </source>
</evidence>
<dbReference type="FunFam" id="3.40.50.720:FF:000173">
    <property type="entry name" value="3-oxoacyl-[acyl-carrier protein] reductase"/>
    <property type="match status" value="1"/>
</dbReference>
<accession>A0A8H9IL93</accession>
<dbReference type="Proteomes" id="UP000622604">
    <property type="component" value="Unassembled WGS sequence"/>
</dbReference>
<evidence type="ECO:0000256" key="1">
    <source>
        <dbReference type="ARBA" id="ARBA00006484"/>
    </source>
</evidence>
<reference evidence="4" key="1">
    <citation type="journal article" date="2014" name="Int. J. Syst. Evol. Microbiol.">
        <title>Complete genome sequence of Corynebacterium casei LMG S-19264T (=DSM 44701T), isolated from a smear-ripened cheese.</title>
        <authorList>
            <consortium name="US DOE Joint Genome Institute (JGI-PGF)"/>
            <person name="Walter F."/>
            <person name="Albersmeier A."/>
            <person name="Kalinowski J."/>
            <person name="Ruckert C."/>
        </authorList>
    </citation>
    <scope>NUCLEOTIDE SEQUENCE</scope>
    <source>
        <strain evidence="4">KCTC 32337</strain>
    </source>
</reference>
<dbReference type="EMBL" id="BMZC01000031">
    <property type="protein sequence ID" value="GGZ84581.1"/>
    <property type="molecule type" value="Genomic_DNA"/>
</dbReference>
<keyword evidence="2" id="KW-0560">Oxidoreductase</keyword>
<protein>
    <submittedName>
        <fullName evidence="4">3-hydroxyacyl-CoA dehydrogenase</fullName>
    </submittedName>
</protein>
<name>A0A8H9IL93_9ALTE</name>
<dbReference type="RefSeq" id="WP_008305454.1">
    <property type="nucleotide sequence ID" value="NZ_BMZC01000031.1"/>
</dbReference>
<reference evidence="4" key="2">
    <citation type="submission" date="2020-09" db="EMBL/GenBank/DDBJ databases">
        <authorList>
            <person name="Sun Q."/>
            <person name="Kim S."/>
        </authorList>
    </citation>
    <scope>NUCLEOTIDE SEQUENCE</scope>
    <source>
        <strain evidence="4">KCTC 32337</strain>
    </source>
</reference>
<dbReference type="PANTHER" id="PTHR43658:SF8">
    <property type="entry name" value="17-BETA-HYDROXYSTEROID DEHYDROGENASE 14-RELATED"/>
    <property type="match status" value="1"/>
</dbReference>
<evidence type="ECO:0000256" key="3">
    <source>
        <dbReference type="RuleBase" id="RU000363"/>
    </source>
</evidence>
<gene>
    <name evidence="4" type="ORF">GCM10011274_47450</name>
</gene>
<dbReference type="SUPFAM" id="SSF51735">
    <property type="entry name" value="NAD(P)-binding Rossmann-fold domains"/>
    <property type="match status" value="1"/>
</dbReference>